<dbReference type="PANTHER" id="PTHR21686">
    <property type="entry name" value="DEOXYNUCLEOTIDYLTRANSFERASE TERMINAL-INTERACTING PROTEIN 2"/>
    <property type="match status" value="1"/>
</dbReference>
<accession>A0A8S1IPP6</accession>
<organism evidence="5 6">
    <name type="scientific">Ostreobium quekettii</name>
    <dbReference type="NCBI Taxonomy" id="121088"/>
    <lineage>
        <taxon>Eukaryota</taxon>
        <taxon>Viridiplantae</taxon>
        <taxon>Chlorophyta</taxon>
        <taxon>core chlorophytes</taxon>
        <taxon>Ulvophyceae</taxon>
        <taxon>TCBD clade</taxon>
        <taxon>Bryopsidales</taxon>
        <taxon>Ostreobineae</taxon>
        <taxon>Ostreobiaceae</taxon>
        <taxon>Ostreobium</taxon>
    </lineage>
</organism>
<comment type="caution">
    <text evidence="5">The sequence shown here is derived from an EMBL/GenBank/DDBJ whole genome shotgun (WGS) entry which is preliminary data.</text>
</comment>
<evidence type="ECO:0000256" key="3">
    <source>
        <dbReference type="SAM" id="MobiDB-lite"/>
    </source>
</evidence>
<evidence type="ECO:0000313" key="6">
    <source>
        <dbReference type="Proteomes" id="UP000708148"/>
    </source>
</evidence>
<proteinExistence type="predicted"/>
<name>A0A8S1IPP6_9CHLO</name>
<sequence>MGRKTAGERSAVGGSAINGTGGLTLEYVESDTDSDGSSGNGDRSDACDERMRSDAGPSVASQGQAGRSWGGVSEVRDRGVVGSPMESPGKVPLRAEVLEKLKKLERRAQDRDLNYKGKVFGPTLKERQGKSSQKPTECDWFSMPPTKPTEQTKQDLTVLSMRSCFGSVGLYKSEGRKGMPKWFQIGSILDDPTAPPSHRLPKRLRKRSLAEQLLSEDAREKLQRRFQSIQDTRAQQAQVLKKNYPALHKRQKMRHGKK</sequence>
<dbReference type="GO" id="GO:0006396">
    <property type="term" value="P:RNA processing"/>
    <property type="evidence" value="ECO:0007669"/>
    <property type="project" value="TreeGrafter"/>
</dbReference>
<dbReference type="AlphaFoldDB" id="A0A8S1IPP6"/>
<comment type="subcellular location">
    <subcellularLocation>
        <location evidence="1">Nucleus</location>
        <location evidence="1">Nucleolus</location>
    </subcellularLocation>
</comment>
<evidence type="ECO:0000256" key="1">
    <source>
        <dbReference type="ARBA" id="ARBA00004604"/>
    </source>
</evidence>
<evidence type="ECO:0000313" key="5">
    <source>
        <dbReference type="EMBL" id="CAD7696741.1"/>
    </source>
</evidence>
<dbReference type="PANTHER" id="PTHR21686:SF12">
    <property type="entry name" value="DEOXYNUCLEOTIDYLTRANSFERASE TERMINAL-INTERACTING PROTEIN 2"/>
    <property type="match status" value="1"/>
</dbReference>
<feature type="compositionally biased region" description="Basic and acidic residues" evidence="3">
    <location>
        <begin position="42"/>
        <end position="53"/>
    </location>
</feature>
<gene>
    <name evidence="5" type="ORF">OSTQU699_LOCUS2102</name>
</gene>
<dbReference type="Pfam" id="PF08698">
    <property type="entry name" value="Fcf2"/>
    <property type="match status" value="1"/>
</dbReference>
<reference evidence="5" key="1">
    <citation type="submission" date="2020-12" db="EMBL/GenBank/DDBJ databases">
        <authorList>
            <person name="Iha C."/>
        </authorList>
    </citation>
    <scope>NUCLEOTIDE SEQUENCE</scope>
</reference>
<keyword evidence="6" id="KW-1185">Reference proteome</keyword>
<evidence type="ECO:0000256" key="2">
    <source>
        <dbReference type="ARBA" id="ARBA00023242"/>
    </source>
</evidence>
<feature type="region of interest" description="Disordered" evidence="3">
    <location>
        <begin position="1"/>
        <end position="91"/>
    </location>
</feature>
<dbReference type="EMBL" id="CAJHUC010000536">
    <property type="protein sequence ID" value="CAD7696741.1"/>
    <property type="molecule type" value="Genomic_DNA"/>
</dbReference>
<dbReference type="InterPro" id="IPR014810">
    <property type="entry name" value="Fcf2_C"/>
</dbReference>
<evidence type="ECO:0000259" key="4">
    <source>
        <dbReference type="Pfam" id="PF08698"/>
    </source>
</evidence>
<keyword evidence="2" id="KW-0539">Nucleus</keyword>
<dbReference type="OrthoDB" id="427886at2759"/>
<feature type="domain" description="Fcf2 pre-rRNA processing C-terminal" evidence="4">
    <location>
        <begin position="134"/>
        <end position="224"/>
    </location>
</feature>
<dbReference type="Proteomes" id="UP000708148">
    <property type="component" value="Unassembled WGS sequence"/>
</dbReference>
<feature type="region of interest" description="Disordered" evidence="3">
    <location>
        <begin position="113"/>
        <end position="152"/>
    </location>
</feature>
<dbReference type="InterPro" id="IPR039883">
    <property type="entry name" value="Fcf2/DNTTIP2"/>
</dbReference>
<dbReference type="GO" id="GO:0005730">
    <property type="term" value="C:nucleolus"/>
    <property type="evidence" value="ECO:0007669"/>
    <property type="project" value="UniProtKB-SubCell"/>
</dbReference>
<protein>
    <recommendedName>
        <fullName evidence="4">Fcf2 pre-rRNA processing C-terminal domain-containing protein</fullName>
    </recommendedName>
</protein>
<dbReference type="GO" id="GO:0003723">
    <property type="term" value="F:RNA binding"/>
    <property type="evidence" value="ECO:0007669"/>
    <property type="project" value="TreeGrafter"/>
</dbReference>